<comment type="caution">
    <text evidence="2">The sequence shown here is derived from an EMBL/GenBank/DDBJ whole genome shotgun (WGS) entry which is preliminary data.</text>
</comment>
<evidence type="ECO:0000259" key="1">
    <source>
        <dbReference type="Pfam" id="PF04073"/>
    </source>
</evidence>
<protein>
    <recommendedName>
        <fullName evidence="1">YbaK/aminoacyl-tRNA synthetase-associated domain-containing protein</fullName>
    </recommendedName>
</protein>
<dbReference type="Gene3D" id="3.90.960.10">
    <property type="entry name" value="YbaK/aminoacyl-tRNA synthetase-associated domain"/>
    <property type="match status" value="1"/>
</dbReference>
<feature type="non-terminal residue" evidence="2">
    <location>
        <position position="1"/>
    </location>
</feature>
<reference evidence="2" key="1">
    <citation type="journal article" date="2014" name="Front. Microbiol.">
        <title>High frequency of phylogenetically diverse reductive dehalogenase-homologous genes in deep subseafloor sedimentary metagenomes.</title>
        <authorList>
            <person name="Kawai M."/>
            <person name="Futagami T."/>
            <person name="Toyoda A."/>
            <person name="Takaki Y."/>
            <person name="Nishi S."/>
            <person name="Hori S."/>
            <person name="Arai W."/>
            <person name="Tsubouchi T."/>
            <person name="Morono Y."/>
            <person name="Uchiyama I."/>
            <person name="Ito T."/>
            <person name="Fujiyama A."/>
            <person name="Inagaki F."/>
            <person name="Takami H."/>
        </authorList>
    </citation>
    <scope>NUCLEOTIDE SEQUENCE</scope>
    <source>
        <strain evidence="2">Expedition CK06-06</strain>
    </source>
</reference>
<gene>
    <name evidence="2" type="ORF">S12H4_10241</name>
</gene>
<sequence>EVNEVKLKNVLHCFELRLATEAEVIEAGIVAGSASPIGITGVKIIANDPTAKAIIENLEIPLEKMKEVAGSVISIKVNGIKPS</sequence>
<accession>X1S2K9</accession>
<feature type="domain" description="YbaK/aminoacyl-tRNA synthetase-associated" evidence="1">
    <location>
        <begin position="1"/>
        <end position="46"/>
    </location>
</feature>
<dbReference type="SUPFAM" id="SSF55826">
    <property type="entry name" value="YbaK/ProRS associated domain"/>
    <property type="match status" value="1"/>
</dbReference>
<dbReference type="InterPro" id="IPR007214">
    <property type="entry name" value="YbaK/aa-tRNA-synth-assoc-dom"/>
</dbReference>
<organism evidence="2">
    <name type="scientific">marine sediment metagenome</name>
    <dbReference type="NCBI Taxonomy" id="412755"/>
    <lineage>
        <taxon>unclassified sequences</taxon>
        <taxon>metagenomes</taxon>
        <taxon>ecological metagenomes</taxon>
    </lineage>
</organism>
<name>X1S2K9_9ZZZZ</name>
<dbReference type="EMBL" id="BARW01004337">
    <property type="protein sequence ID" value="GAI62009.1"/>
    <property type="molecule type" value="Genomic_DNA"/>
</dbReference>
<dbReference type="AlphaFoldDB" id="X1S2K9"/>
<dbReference type="GO" id="GO:0002161">
    <property type="term" value="F:aminoacyl-tRNA deacylase activity"/>
    <property type="evidence" value="ECO:0007669"/>
    <property type="project" value="InterPro"/>
</dbReference>
<proteinExistence type="predicted"/>
<dbReference type="Pfam" id="PF04073">
    <property type="entry name" value="tRNA_edit"/>
    <property type="match status" value="1"/>
</dbReference>
<evidence type="ECO:0000313" key="2">
    <source>
        <dbReference type="EMBL" id="GAI62009.1"/>
    </source>
</evidence>
<dbReference type="InterPro" id="IPR036754">
    <property type="entry name" value="YbaK/aa-tRNA-synt-asso_dom_sf"/>
</dbReference>